<dbReference type="RefSeq" id="WP_323332129.1">
    <property type="nucleotide sequence ID" value="NZ_JAYFSI010000009.1"/>
</dbReference>
<dbReference type="EMBL" id="JAYFSI010000009">
    <property type="protein sequence ID" value="MEA5364379.1"/>
    <property type="molecule type" value="Genomic_DNA"/>
</dbReference>
<evidence type="ECO:0000313" key="5">
    <source>
        <dbReference type="EMBL" id="MEA5364379.1"/>
    </source>
</evidence>
<dbReference type="InterPro" id="IPR037171">
    <property type="entry name" value="NagB/RpiA_transferase-like"/>
</dbReference>
<dbReference type="PANTHER" id="PTHR30363">
    <property type="entry name" value="HTH-TYPE TRANSCRIPTIONAL REGULATOR SRLR-RELATED"/>
    <property type="match status" value="1"/>
</dbReference>
<keyword evidence="6" id="KW-1185">Reference proteome</keyword>
<sequence length="252" mass="26377">MLPQRRHDLILRTLRAEGPAPVGVLAERLGVSPATVRRDLGQLDREGRLTRVYGGAVACADDDEPFAQVAGEDAERADAKEAVARRASALVADGDTVLLDIGTTAHRLARQLRDRALTVITSSLAVYEELKDAEDVQLVLLGGVVRRSCHSMVGFLTEDALRQVRAGTVFLGASGVRCDGQVMDSTVVEVPVKRAMVAAADRVVLLADAGKFPGTGLAKVCGPDALDVVVTSAGADATTCAALGEAGVEVLR</sequence>
<comment type="caution">
    <text evidence="5">The sequence shown here is derived from an EMBL/GenBank/DDBJ whole genome shotgun (WGS) entry which is preliminary data.</text>
</comment>
<name>A0ABU5RF59_9PSEU</name>
<keyword evidence="3" id="KW-0804">Transcription</keyword>
<keyword evidence="2 5" id="KW-0238">DNA-binding</keyword>
<dbReference type="SMART" id="SM01134">
    <property type="entry name" value="DeoRC"/>
    <property type="match status" value="1"/>
</dbReference>
<reference evidence="5 6" key="1">
    <citation type="submission" date="2023-12" db="EMBL/GenBank/DDBJ databases">
        <title>Amycolatopsis sp. V23-08.</title>
        <authorList>
            <person name="Somphong A."/>
        </authorList>
    </citation>
    <scope>NUCLEOTIDE SEQUENCE [LARGE SCALE GENOMIC DNA]</scope>
    <source>
        <strain evidence="5 6">V23-08</strain>
    </source>
</reference>
<dbReference type="InterPro" id="IPR050313">
    <property type="entry name" value="Carb_Metab_HTH_regulators"/>
</dbReference>
<feature type="domain" description="HTH deoR-type" evidence="4">
    <location>
        <begin position="3"/>
        <end position="58"/>
    </location>
</feature>
<dbReference type="InterPro" id="IPR036388">
    <property type="entry name" value="WH-like_DNA-bd_sf"/>
</dbReference>
<organism evidence="5 6">
    <name type="scientific">Amycolatopsis heterodermiae</name>
    <dbReference type="NCBI Taxonomy" id="3110235"/>
    <lineage>
        <taxon>Bacteria</taxon>
        <taxon>Bacillati</taxon>
        <taxon>Actinomycetota</taxon>
        <taxon>Actinomycetes</taxon>
        <taxon>Pseudonocardiales</taxon>
        <taxon>Pseudonocardiaceae</taxon>
        <taxon>Amycolatopsis</taxon>
    </lineage>
</organism>
<dbReference type="Pfam" id="PF00455">
    <property type="entry name" value="DeoRC"/>
    <property type="match status" value="1"/>
</dbReference>
<dbReference type="GO" id="GO:0003677">
    <property type="term" value="F:DNA binding"/>
    <property type="evidence" value="ECO:0007669"/>
    <property type="project" value="UniProtKB-KW"/>
</dbReference>
<dbReference type="SMART" id="SM00420">
    <property type="entry name" value="HTH_DEOR"/>
    <property type="match status" value="1"/>
</dbReference>
<dbReference type="PROSITE" id="PS51000">
    <property type="entry name" value="HTH_DEOR_2"/>
    <property type="match status" value="1"/>
</dbReference>
<dbReference type="SUPFAM" id="SSF100950">
    <property type="entry name" value="NagB/RpiA/CoA transferase-like"/>
    <property type="match status" value="1"/>
</dbReference>
<dbReference type="InterPro" id="IPR018356">
    <property type="entry name" value="Tscrpt_reg_HTH_DeoR_CS"/>
</dbReference>
<dbReference type="PROSITE" id="PS00894">
    <property type="entry name" value="HTH_DEOR_1"/>
    <property type="match status" value="1"/>
</dbReference>
<evidence type="ECO:0000256" key="2">
    <source>
        <dbReference type="ARBA" id="ARBA00023125"/>
    </source>
</evidence>
<evidence type="ECO:0000313" key="6">
    <source>
        <dbReference type="Proteomes" id="UP001304298"/>
    </source>
</evidence>
<evidence type="ECO:0000256" key="3">
    <source>
        <dbReference type="ARBA" id="ARBA00023163"/>
    </source>
</evidence>
<dbReference type="PRINTS" id="PR00037">
    <property type="entry name" value="HTHLACR"/>
</dbReference>
<proteinExistence type="predicted"/>
<dbReference type="InterPro" id="IPR036390">
    <property type="entry name" value="WH_DNA-bd_sf"/>
</dbReference>
<keyword evidence="1" id="KW-0805">Transcription regulation</keyword>
<dbReference type="Pfam" id="PF08220">
    <property type="entry name" value="HTH_DeoR"/>
    <property type="match status" value="1"/>
</dbReference>
<dbReference type="Gene3D" id="1.10.10.10">
    <property type="entry name" value="Winged helix-like DNA-binding domain superfamily/Winged helix DNA-binding domain"/>
    <property type="match status" value="1"/>
</dbReference>
<accession>A0ABU5RF59</accession>
<evidence type="ECO:0000256" key="1">
    <source>
        <dbReference type="ARBA" id="ARBA00023015"/>
    </source>
</evidence>
<dbReference type="InterPro" id="IPR014036">
    <property type="entry name" value="DeoR-like_C"/>
</dbReference>
<evidence type="ECO:0000259" key="4">
    <source>
        <dbReference type="PROSITE" id="PS51000"/>
    </source>
</evidence>
<gene>
    <name evidence="5" type="ORF">VA596_32950</name>
</gene>
<dbReference type="SUPFAM" id="SSF46785">
    <property type="entry name" value="Winged helix' DNA-binding domain"/>
    <property type="match status" value="1"/>
</dbReference>
<protein>
    <submittedName>
        <fullName evidence="5">DeoR/GlpR family DNA-binding transcription regulator</fullName>
    </submittedName>
</protein>
<dbReference type="Proteomes" id="UP001304298">
    <property type="component" value="Unassembled WGS sequence"/>
</dbReference>
<dbReference type="Gene3D" id="3.40.50.1360">
    <property type="match status" value="1"/>
</dbReference>
<dbReference type="InterPro" id="IPR001034">
    <property type="entry name" value="DeoR_HTH"/>
</dbReference>
<dbReference type="PANTHER" id="PTHR30363:SF44">
    <property type="entry name" value="AGA OPERON TRANSCRIPTIONAL REPRESSOR-RELATED"/>
    <property type="match status" value="1"/>
</dbReference>